<dbReference type="Proteomes" id="UP000001194">
    <property type="component" value="Unassembled WGS sequence"/>
</dbReference>
<evidence type="ECO:0000313" key="2">
    <source>
        <dbReference type="Proteomes" id="UP000001194"/>
    </source>
</evidence>
<dbReference type="RefSeq" id="XP_001882014.1">
    <property type="nucleotide sequence ID" value="XM_001881979.1"/>
</dbReference>
<gene>
    <name evidence="1" type="ORF">LACBIDRAFT_328010</name>
</gene>
<reference evidence="1 2" key="1">
    <citation type="journal article" date="2008" name="Nature">
        <title>The genome of Laccaria bicolor provides insights into mycorrhizal symbiosis.</title>
        <authorList>
            <person name="Martin F."/>
            <person name="Aerts A."/>
            <person name="Ahren D."/>
            <person name="Brun A."/>
            <person name="Danchin E.G.J."/>
            <person name="Duchaussoy F."/>
            <person name="Gibon J."/>
            <person name="Kohler A."/>
            <person name="Lindquist E."/>
            <person name="Pereda V."/>
            <person name="Salamov A."/>
            <person name="Shapiro H.J."/>
            <person name="Wuyts J."/>
            <person name="Blaudez D."/>
            <person name="Buee M."/>
            <person name="Brokstein P."/>
            <person name="Canbaeck B."/>
            <person name="Cohen D."/>
            <person name="Courty P.E."/>
            <person name="Coutinho P.M."/>
            <person name="Delaruelle C."/>
            <person name="Detter J.C."/>
            <person name="Deveau A."/>
            <person name="DiFazio S."/>
            <person name="Duplessis S."/>
            <person name="Fraissinet-Tachet L."/>
            <person name="Lucic E."/>
            <person name="Frey-Klett P."/>
            <person name="Fourrey C."/>
            <person name="Feussner I."/>
            <person name="Gay G."/>
            <person name="Grimwood J."/>
            <person name="Hoegger P.J."/>
            <person name="Jain P."/>
            <person name="Kilaru S."/>
            <person name="Labbe J."/>
            <person name="Lin Y.C."/>
            <person name="Legue V."/>
            <person name="Le Tacon F."/>
            <person name="Marmeisse R."/>
            <person name="Melayah D."/>
            <person name="Montanini B."/>
            <person name="Muratet M."/>
            <person name="Nehls U."/>
            <person name="Niculita-Hirzel H."/>
            <person name="Oudot-Le Secq M.P."/>
            <person name="Peter M."/>
            <person name="Quesneville H."/>
            <person name="Rajashekar B."/>
            <person name="Reich M."/>
            <person name="Rouhier N."/>
            <person name="Schmutz J."/>
            <person name="Yin T."/>
            <person name="Chalot M."/>
            <person name="Henrissat B."/>
            <person name="Kuees U."/>
            <person name="Lucas S."/>
            <person name="Van de Peer Y."/>
            <person name="Podila G.K."/>
            <person name="Polle A."/>
            <person name="Pukkila P.J."/>
            <person name="Richardson P.M."/>
            <person name="Rouze P."/>
            <person name="Sanders I.R."/>
            <person name="Stajich J.E."/>
            <person name="Tunlid A."/>
            <person name="Tuskan G."/>
            <person name="Grigoriev I.V."/>
        </authorList>
    </citation>
    <scope>NUCLEOTIDE SEQUENCE [LARGE SCALE GENOMIC DNA]</scope>
    <source>
        <strain evidence="2">S238N-H82 / ATCC MYA-4686</strain>
    </source>
</reference>
<accession>B0DDJ4</accession>
<sequence length="213" mass="24183">MHARHRVTTPRHPIHQPHFLKVVYGVRALHSDGCQTKPAFRRFVPCFTEVLAPRRADPSALSKRPWRLSQRRIHSLSLVVSLRVAARVDGYAQTVFFWRFWPFFLISWPRGERIPWLLGKSRGDSMRALSVVVVYGGHKGEITPFLDPSALSKGPWQLSQRRIHALSLVIIHSDPTSLPTQCRMHALLLVVVYGGCKGCVAPRTLVKLIEGVF</sequence>
<dbReference type="AlphaFoldDB" id="B0DDJ4"/>
<evidence type="ECO:0000313" key="1">
    <source>
        <dbReference type="EMBL" id="EDR07622.1"/>
    </source>
</evidence>
<proteinExistence type="predicted"/>
<name>B0DDJ4_LACBS</name>
<dbReference type="KEGG" id="lbc:LACBIDRAFT_328010"/>
<dbReference type="InParanoid" id="B0DDJ4"/>
<keyword evidence="2" id="KW-1185">Reference proteome</keyword>
<dbReference type="GeneID" id="6077405"/>
<protein>
    <submittedName>
        <fullName evidence="1">Predicted protein</fullName>
    </submittedName>
</protein>
<dbReference type="HOGENOM" id="CLU_1294608_0_0_1"/>
<dbReference type="EMBL" id="DS547104">
    <property type="protein sequence ID" value="EDR07622.1"/>
    <property type="molecule type" value="Genomic_DNA"/>
</dbReference>
<organism evidence="2">
    <name type="scientific">Laccaria bicolor (strain S238N-H82 / ATCC MYA-4686)</name>
    <name type="common">Bicoloured deceiver</name>
    <name type="synonym">Laccaria laccata var. bicolor</name>
    <dbReference type="NCBI Taxonomy" id="486041"/>
    <lineage>
        <taxon>Eukaryota</taxon>
        <taxon>Fungi</taxon>
        <taxon>Dikarya</taxon>
        <taxon>Basidiomycota</taxon>
        <taxon>Agaricomycotina</taxon>
        <taxon>Agaricomycetes</taxon>
        <taxon>Agaricomycetidae</taxon>
        <taxon>Agaricales</taxon>
        <taxon>Agaricineae</taxon>
        <taxon>Hydnangiaceae</taxon>
        <taxon>Laccaria</taxon>
    </lineage>
</organism>